<evidence type="ECO:0000313" key="1">
    <source>
        <dbReference type="EMBL" id="NEU96956.1"/>
    </source>
</evidence>
<reference evidence="1 2" key="1">
    <citation type="journal article" date="2020" name="Arch. Microbiol.">
        <title>Bradyrhizobium uaiense sp. nov., a new highly efficient cowpea symbiont.</title>
        <authorList>
            <person name="Cabral Michel D."/>
            <person name="Azarias Guimaraes A."/>
            <person name="Martins da Costa E."/>
            <person name="Soares de Carvalho T."/>
            <person name="Balsanelli E."/>
            <person name="Willems A."/>
            <person name="Maltempi de Souza E."/>
            <person name="de Souza Moreira F.M."/>
        </authorList>
    </citation>
    <scope>NUCLEOTIDE SEQUENCE [LARGE SCALE GENOMIC DNA]</scope>
    <source>
        <strain evidence="1 2">UFLA 03-164</strain>
    </source>
</reference>
<dbReference type="EMBL" id="VKHP01000046">
    <property type="protein sequence ID" value="NEU96956.1"/>
    <property type="molecule type" value="Genomic_DNA"/>
</dbReference>
<gene>
    <name evidence="1" type="ORF">FNJ47_14185</name>
</gene>
<keyword evidence="2" id="KW-1185">Reference proteome</keyword>
<protein>
    <submittedName>
        <fullName evidence="1">Uncharacterized protein</fullName>
    </submittedName>
</protein>
<dbReference type="RefSeq" id="WP_163153931.1">
    <property type="nucleotide sequence ID" value="NZ_VKHP01000046.1"/>
</dbReference>
<dbReference type="AlphaFoldDB" id="A0A6P1BEJ8"/>
<organism evidence="1 2">
    <name type="scientific">Bradyrhizobium uaiense</name>
    <dbReference type="NCBI Taxonomy" id="2594946"/>
    <lineage>
        <taxon>Bacteria</taxon>
        <taxon>Pseudomonadati</taxon>
        <taxon>Pseudomonadota</taxon>
        <taxon>Alphaproteobacteria</taxon>
        <taxon>Hyphomicrobiales</taxon>
        <taxon>Nitrobacteraceae</taxon>
        <taxon>Bradyrhizobium</taxon>
    </lineage>
</organism>
<name>A0A6P1BEJ8_9BRAD</name>
<proteinExistence type="predicted"/>
<accession>A0A6P1BEJ8</accession>
<dbReference type="Proteomes" id="UP000468531">
    <property type="component" value="Unassembled WGS sequence"/>
</dbReference>
<sequence length="180" mass="20619">MPQWMGDHMRDPNYYIALCARKFADLTRQLILAVDAEQRDKLNALLQYVRQSAVQETNSERERRRRQLPDDLQRWSDRKVQLARDITPVEVEALRGYYAVPGGGLLGTLSSLEMSRLADVYEGWSCTADLDRLSAIQTQGFADSMRSMADFLGPDHVPHDPPARSIHRFLYEKAFSSSED</sequence>
<evidence type="ECO:0000313" key="2">
    <source>
        <dbReference type="Proteomes" id="UP000468531"/>
    </source>
</evidence>
<comment type="caution">
    <text evidence="1">The sequence shown here is derived from an EMBL/GenBank/DDBJ whole genome shotgun (WGS) entry which is preliminary data.</text>
</comment>